<evidence type="ECO:0000313" key="1">
    <source>
        <dbReference type="EMBL" id="CAL5141678.1"/>
    </source>
</evidence>
<dbReference type="EMBL" id="CAXLJL010000933">
    <property type="protein sequence ID" value="CAL5141678.1"/>
    <property type="molecule type" value="Genomic_DNA"/>
</dbReference>
<reference evidence="1" key="1">
    <citation type="submission" date="2024-06" db="EMBL/GenBank/DDBJ databases">
        <authorList>
            <person name="Liu X."/>
            <person name="Lenzi L."/>
            <person name="Haldenby T S."/>
            <person name="Uol C."/>
        </authorList>
    </citation>
    <scope>NUCLEOTIDE SEQUENCE</scope>
</reference>
<dbReference type="Proteomes" id="UP001497525">
    <property type="component" value="Unassembled WGS sequence"/>
</dbReference>
<proteinExistence type="predicted"/>
<dbReference type="AlphaFoldDB" id="A0AAV2TY77"/>
<accession>A0AAV2TY77</accession>
<gene>
    <name evidence="1" type="ORF">CDAUBV1_LOCUS17006</name>
</gene>
<evidence type="ECO:0000313" key="2">
    <source>
        <dbReference type="Proteomes" id="UP001497525"/>
    </source>
</evidence>
<comment type="caution">
    <text evidence="1">The sequence shown here is derived from an EMBL/GenBank/DDBJ whole genome shotgun (WGS) entry which is preliminary data.</text>
</comment>
<name>A0AAV2TY77_CALDB</name>
<organism evidence="1 2">
    <name type="scientific">Calicophoron daubneyi</name>
    <name type="common">Rumen fluke</name>
    <name type="synonym">Paramphistomum daubneyi</name>
    <dbReference type="NCBI Taxonomy" id="300641"/>
    <lineage>
        <taxon>Eukaryota</taxon>
        <taxon>Metazoa</taxon>
        <taxon>Spiralia</taxon>
        <taxon>Lophotrochozoa</taxon>
        <taxon>Platyhelminthes</taxon>
        <taxon>Trematoda</taxon>
        <taxon>Digenea</taxon>
        <taxon>Plagiorchiida</taxon>
        <taxon>Pronocephalata</taxon>
        <taxon>Paramphistomoidea</taxon>
        <taxon>Paramphistomidae</taxon>
        <taxon>Calicophoron</taxon>
    </lineage>
</organism>
<sequence>MLRPCPWTGMYGISRKEVELPPASSSSGTNNFTGNSCQFQVFVGDCTGSRDVGSLMKNELHGDGFRSQSFRIVGDHARLCSVYWRPKKALIATLNPDYSQKKQIEPPGVLDCRGSREISKNGWNTLLTG</sequence>
<protein>
    <submittedName>
        <fullName evidence="1">Uncharacterized protein</fullName>
    </submittedName>
</protein>